<comment type="caution">
    <text evidence="1">The sequence shown here is derived from an EMBL/GenBank/DDBJ whole genome shotgun (WGS) entry which is preliminary data.</text>
</comment>
<evidence type="ECO:0000313" key="2">
    <source>
        <dbReference type="Proteomes" id="UP000320176"/>
    </source>
</evidence>
<organism evidence="1 2">
    <name type="scientific">Stieleria varia</name>
    <dbReference type="NCBI Taxonomy" id="2528005"/>
    <lineage>
        <taxon>Bacteria</taxon>
        <taxon>Pseudomonadati</taxon>
        <taxon>Planctomycetota</taxon>
        <taxon>Planctomycetia</taxon>
        <taxon>Pirellulales</taxon>
        <taxon>Pirellulaceae</taxon>
        <taxon>Stieleria</taxon>
    </lineage>
</organism>
<accession>A0A5C6AND6</accession>
<evidence type="ECO:0000313" key="1">
    <source>
        <dbReference type="EMBL" id="TWU01018.1"/>
    </source>
</evidence>
<dbReference type="AlphaFoldDB" id="A0A5C6AND6"/>
<proteinExistence type="predicted"/>
<name>A0A5C6AND6_9BACT</name>
<dbReference type="EMBL" id="SJPN01000005">
    <property type="protein sequence ID" value="TWU01018.1"/>
    <property type="molecule type" value="Genomic_DNA"/>
</dbReference>
<protein>
    <submittedName>
        <fullName evidence="1">Uncharacterized protein</fullName>
    </submittedName>
</protein>
<dbReference type="Proteomes" id="UP000320176">
    <property type="component" value="Unassembled WGS sequence"/>
</dbReference>
<sequence length="64" mass="6964">MASGSKSEVVKASTQIQGALKPDPVAAGDHLSEGLYFIDREPLRGFYTIDVDEMLVEIVNVKQV</sequence>
<keyword evidence="2" id="KW-1185">Reference proteome</keyword>
<gene>
    <name evidence="1" type="ORF">Pla52n_43890</name>
</gene>
<reference evidence="1 2" key="1">
    <citation type="submission" date="2019-02" db="EMBL/GenBank/DDBJ databases">
        <title>Deep-cultivation of Planctomycetes and their phenomic and genomic characterization uncovers novel biology.</title>
        <authorList>
            <person name="Wiegand S."/>
            <person name="Jogler M."/>
            <person name="Boedeker C."/>
            <person name="Pinto D."/>
            <person name="Vollmers J."/>
            <person name="Rivas-Marin E."/>
            <person name="Kohn T."/>
            <person name="Peeters S.H."/>
            <person name="Heuer A."/>
            <person name="Rast P."/>
            <person name="Oberbeckmann S."/>
            <person name="Bunk B."/>
            <person name="Jeske O."/>
            <person name="Meyerdierks A."/>
            <person name="Storesund J.E."/>
            <person name="Kallscheuer N."/>
            <person name="Luecker S."/>
            <person name="Lage O.M."/>
            <person name="Pohl T."/>
            <person name="Merkel B.J."/>
            <person name="Hornburger P."/>
            <person name="Mueller R.-W."/>
            <person name="Bruemmer F."/>
            <person name="Labrenz M."/>
            <person name="Spormann A.M."/>
            <person name="Op Den Camp H."/>
            <person name="Overmann J."/>
            <person name="Amann R."/>
            <person name="Jetten M.S.M."/>
            <person name="Mascher T."/>
            <person name="Medema M.H."/>
            <person name="Devos D.P."/>
            <person name="Kaster A.-K."/>
            <person name="Ovreas L."/>
            <person name="Rohde M."/>
            <person name="Galperin M.Y."/>
            <person name="Jogler C."/>
        </authorList>
    </citation>
    <scope>NUCLEOTIDE SEQUENCE [LARGE SCALE GENOMIC DNA]</scope>
    <source>
        <strain evidence="1 2">Pla52n</strain>
    </source>
</reference>